<organism evidence="1 2">
    <name type="scientific">[Candida] jaroonii</name>
    <dbReference type="NCBI Taxonomy" id="467808"/>
    <lineage>
        <taxon>Eukaryota</taxon>
        <taxon>Fungi</taxon>
        <taxon>Dikarya</taxon>
        <taxon>Ascomycota</taxon>
        <taxon>Saccharomycotina</taxon>
        <taxon>Pichiomycetes</taxon>
        <taxon>Debaryomycetaceae</taxon>
        <taxon>Yamadazyma</taxon>
    </lineage>
</organism>
<evidence type="ECO:0000313" key="1">
    <source>
        <dbReference type="EMBL" id="CAH6723076.1"/>
    </source>
</evidence>
<evidence type="ECO:0000313" key="2">
    <source>
        <dbReference type="Proteomes" id="UP001152531"/>
    </source>
</evidence>
<accession>A0ACA9YDS9</accession>
<name>A0ACA9YDS9_9ASCO</name>
<proteinExistence type="predicted"/>
<comment type="caution">
    <text evidence="1">The sequence shown here is derived from an EMBL/GenBank/DDBJ whole genome shotgun (WGS) entry which is preliminary data.</text>
</comment>
<keyword evidence="2" id="KW-1185">Reference proteome</keyword>
<gene>
    <name evidence="1" type="ORF">CLIB1444_12S03708</name>
</gene>
<protein>
    <submittedName>
        <fullName evidence="1">Uncharacterized protein</fullName>
    </submittedName>
</protein>
<reference evidence="1" key="1">
    <citation type="submission" date="2022-06" db="EMBL/GenBank/DDBJ databases">
        <authorList>
            <person name="Legras J.-L."/>
            <person name="Devillers H."/>
            <person name="Grondin C."/>
        </authorList>
    </citation>
    <scope>NUCLEOTIDE SEQUENCE</scope>
    <source>
        <strain evidence="1">CLIB 1444</strain>
    </source>
</reference>
<dbReference type="EMBL" id="CALSDN010000012">
    <property type="protein sequence ID" value="CAH6723076.1"/>
    <property type="molecule type" value="Genomic_DNA"/>
</dbReference>
<sequence length="161" mass="18351">MSSLSERVKNMKFMRSSDEQEKSEPTPKPVLSDPSQWSLSSKSYNDIVKKSSTNTSTVGFGSISTFDEDSDTEAPPILKRSWGGQTTPVTEPQPEEVKPAFEKRKPLPKAKRVQQDDDDTFMTSDPTEFLNNMFPSKKRDQPEPETEPQTKNKKRKKNKKH</sequence>
<dbReference type="Proteomes" id="UP001152531">
    <property type="component" value="Unassembled WGS sequence"/>
</dbReference>